<dbReference type="GO" id="GO:0004888">
    <property type="term" value="F:transmembrane signaling receptor activity"/>
    <property type="evidence" value="ECO:0007669"/>
    <property type="project" value="InterPro"/>
</dbReference>
<dbReference type="InterPro" id="IPR024478">
    <property type="entry name" value="HlyB_4HB_MCP"/>
</dbReference>
<dbReference type="SMART" id="SM00283">
    <property type="entry name" value="MA"/>
    <property type="match status" value="1"/>
</dbReference>
<dbReference type="PROSITE" id="PS50885">
    <property type="entry name" value="HAMP"/>
    <property type="match status" value="1"/>
</dbReference>
<dbReference type="PROSITE" id="PS50111">
    <property type="entry name" value="CHEMOTAXIS_TRANSDUC_2"/>
    <property type="match status" value="1"/>
</dbReference>
<dbReference type="GO" id="GO:0005886">
    <property type="term" value="C:plasma membrane"/>
    <property type="evidence" value="ECO:0007669"/>
    <property type="project" value="TreeGrafter"/>
</dbReference>
<sequence>MLKYIKNQKIRKKLSIAFMSVMIFFVISVITAFTALFMVGSSMKNFYEKPYKNMMLQMEIRKDVQAVGKYVLWATSTTDEKETNEFVSKAKEFAENIEANIIKLKENFPDKDLISELTKDVNVLTKARSEVIDLAAKYDNNGALKLYNSNYSVAADNLQNTLISIGEYTNEKAQNSYLTSNIIKNIAFIILAIVSFISLGVCMYMLKILTRLLIEPIDELEKAANSLQNGELDIVIEYKSSDELGNLAESFRTTCNFLKTVILDLNNILEELTKGNFRVESSCEEVYVGKFVEIKNSIIKILQSFNETFYEIKEATEQVKGGAEQVAATSQTLSQGSTDQASGIEELTASISEINEKVKNSTNHAKNTNEIASNLAIQIEDSNKQMNEMIIAMNEIENSSKNIKKIINTIDSIAEQTNLLALNAAIEAARAGEAGKGFSVVAEEVRKLAEESSKAVKNTAELIENSIESVEKGKIIADTTAISLKEVVEHTKEAVELVNNITQLSEEQSISIEQIHGGIDQIADVVQSNSAIAEESAAASEELSAQAETLQEMISKFKLR</sequence>
<dbReference type="Pfam" id="PF00672">
    <property type="entry name" value="HAMP"/>
    <property type="match status" value="1"/>
</dbReference>
<dbReference type="CDD" id="cd11386">
    <property type="entry name" value="MCP_signal"/>
    <property type="match status" value="1"/>
</dbReference>
<dbReference type="AlphaFoldDB" id="A0A6B4JJJ0"/>
<gene>
    <name evidence="3" type="ORF">FDG31_01705</name>
</gene>
<dbReference type="Pfam" id="PF12729">
    <property type="entry name" value="4HB_MCP_1"/>
    <property type="match status" value="1"/>
</dbReference>
<dbReference type="GO" id="GO:0006935">
    <property type="term" value="P:chemotaxis"/>
    <property type="evidence" value="ECO:0007669"/>
    <property type="project" value="UniProtKB-KW"/>
</dbReference>
<dbReference type="InterPro" id="IPR051310">
    <property type="entry name" value="MCP_chemotaxis"/>
</dbReference>
<keyword evidence="1" id="KW-0145">Chemotaxis</keyword>
<dbReference type="PANTHER" id="PTHR43531">
    <property type="entry name" value="PROTEIN ICFG"/>
    <property type="match status" value="1"/>
</dbReference>
<evidence type="ECO:0000256" key="1">
    <source>
        <dbReference type="ARBA" id="ARBA00022500"/>
    </source>
</evidence>
<dbReference type="SMART" id="SM00304">
    <property type="entry name" value="HAMP"/>
    <property type="match status" value="1"/>
</dbReference>
<comment type="caution">
    <text evidence="3">The sequence shown here is derived from an EMBL/GenBank/DDBJ whole genome shotgun (WGS) entry which is preliminary data.</text>
</comment>
<accession>A0A6B4JJJ0</accession>
<evidence type="ECO:0000313" key="3">
    <source>
        <dbReference type="EMBL" id="NFV24903.1"/>
    </source>
</evidence>
<dbReference type="Proteomes" id="UP000486903">
    <property type="component" value="Unassembled WGS sequence"/>
</dbReference>
<dbReference type="PRINTS" id="PR00260">
    <property type="entry name" value="CHEMTRNSDUCR"/>
</dbReference>
<dbReference type="InterPro" id="IPR003660">
    <property type="entry name" value="HAMP_dom"/>
</dbReference>
<protein>
    <submittedName>
        <fullName evidence="3">Methyl-accepting chemotaxis protein</fullName>
    </submittedName>
</protein>
<dbReference type="InterPro" id="IPR004090">
    <property type="entry name" value="Chemotax_Me-accpt_rcpt"/>
</dbReference>
<evidence type="ECO:0000313" key="4">
    <source>
        <dbReference type="Proteomes" id="UP000486903"/>
    </source>
</evidence>
<dbReference type="Gene3D" id="6.10.340.10">
    <property type="match status" value="1"/>
</dbReference>
<dbReference type="Gene3D" id="1.10.287.950">
    <property type="entry name" value="Methyl-accepting chemotaxis protein"/>
    <property type="match status" value="1"/>
</dbReference>
<proteinExistence type="inferred from homology"/>
<dbReference type="SUPFAM" id="SSF58104">
    <property type="entry name" value="Methyl-accepting chemotaxis protein (MCP) signaling domain"/>
    <property type="match status" value="1"/>
</dbReference>
<dbReference type="EMBL" id="SXFB01000001">
    <property type="protein sequence ID" value="NFV24903.1"/>
    <property type="molecule type" value="Genomic_DNA"/>
</dbReference>
<reference evidence="3 4" key="1">
    <citation type="submission" date="2019-04" db="EMBL/GenBank/DDBJ databases">
        <title>Genome sequencing of Clostridium botulinum Groups I-IV and Clostridium butyricum.</title>
        <authorList>
            <person name="Brunt J."/>
            <person name="Van Vliet A.H.M."/>
            <person name="Stringer S.C."/>
            <person name="Carter A.T."/>
            <person name="Peck M.W."/>
        </authorList>
    </citation>
    <scope>NUCLEOTIDE SEQUENCE [LARGE SCALE GENOMIC DNA]</scope>
    <source>
        <strain evidence="3 4">BL81</strain>
    </source>
</reference>
<dbReference type="Pfam" id="PF00015">
    <property type="entry name" value="MCPsignal"/>
    <property type="match status" value="1"/>
</dbReference>
<organism evidence="3 4">
    <name type="scientific">Clostridium botulinum</name>
    <dbReference type="NCBI Taxonomy" id="1491"/>
    <lineage>
        <taxon>Bacteria</taxon>
        <taxon>Bacillati</taxon>
        <taxon>Bacillota</taxon>
        <taxon>Clostridia</taxon>
        <taxon>Eubacteriales</taxon>
        <taxon>Clostridiaceae</taxon>
        <taxon>Clostridium</taxon>
    </lineage>
</organism>
<dbReference type="RefSeq" id="WP_003374041.1">
    <property type="nucleotide sequence ID" value="NZ_JACBBA010000001.1"/>
</dbReference>
<evidence type="ECO:0000256" key="2">
    <source>
        <dbReference type="ARBA" id="ARBA00029447"/>
    </source>
</evidence>
<dbReference type="PANTHER" id="PTHR43531:SF11">
    <property type="entry name" value="METHYL-ACCEPTING CHEMOTAXIS PROTEIN 3"/>
    <property type="match status" value="1"/>
</dbReference>
<name>A0A6B4JJJ0_CLOBO</name>
<dbReference type="GO" id="GO:0007165">
    <property type="term" value="P:signal transduction"/>
    <property type="evidence" value="ECO:0007669"/>
    <property type="project" value="InterPro"/>
</dbReference>
<dbReference type="CDD" id="cd06225">
    <property type="entry name" value="HAMP"/>
    <property type="match status" value="1"/>
</dbReference>
<dbReference type="InterPro" id="IPR004089">
    <property type="entry name" value="MCPsignal_dom"/>
</dbReference>
<comment type="similarity">
    <text evidence="2">Belongs to the methyl-accepting chemotaxis (MCP) protein family.</text>
</comment>